<protein>
    <submittedName>
        <fullName evidence="2">Uncharacterized protein</fullName>
    </submittedName>
</protein>
<proteinExistence type="predicted"/>
<name>A0A3B0UKD3_9ZZZZ</name>
<organism evidence="2">
    <name type="scientific">hydrothermal vent metagenome</name>
    <dbReference type="NCBI Taxonomy" id="652676"/>
    <lineage>
        <taxon>unclassified sequences</taxon>
        <taxon>metagenomes</taxon>
        <taxon>ecological metagenomes</taxon>
    </lineage>
</organism>
<keyword evidence="1" id="KW-0472">Membrane</keyword>
<feature type="transmembrane region" description="Helical" evidence="1">
    <location>
        <begin position="6"/>
        <end position="29"/>
    </location>
</feature>
<reference evidence="2" key="1">
    <citation type="submission" date="2018-06" db="EMBL/GenBank/DDBJ databases">
        <authorList>
            <person name="Zhirakovskaya E."/>
        </authorList>
    </citation>
    <scope>NUCLEOTIDE SEQUENCE</scope>
</reference>
<dbReference type="EMBL" id="UOER01000648">
    <property type="protein sequence ID" value="VAW26882.1"/>
    <property type="molecule type" value="Genomic_DNA"/>
</dbReference>
<gene>
    <name evidence="2" type="ORF">MNBD_BACTEROID04-1258</name>
</gene>
<keyword evidence="1" id="KW-1133">Transmembrane helix</keyword>
<sequence length="42" mass="5013">MMAISNFWFYTIAIVVILHIVIGFIYLVYKLSPKKEDKHKNK</sequence>
<accession>A0A3B0UKD3</accession>
<dbReference type="AlphaFoldDB" id="A0A3B0UKD3"/>
<keyword evidence="1" id="KW-0812">Transmembrane</keyword>
<evidence type="ECO:0000313" key="2">
    <source>
        <dbReference type="EMBL" id="VAW26882.1"/>
    </source>
</evidence>
<evidence type="ECO:0000256" key="1">
    <source>
        <dbReference type="SAM" id="Phobius"/>
    </source>
</evidence>